<evidence type="ECO:0000313" key="6">
    <source>
        <dbReference type="Proteomes" id="UP000053989"/>
    </source>
</evidence>
<evidence type="ECO:0000256" key="4">
    <source>
        <dbReference type="SAM" id="Coils"/>
    </source>
</evidence>
<dbReference type="InParanoid" id="A0A0C3AYC7"/>
<evidence type="ECO:0000256" key="3">
    <source>
        <dbReference type="ARBA" id="ARBA00023204"/>
    </source>
</evidence>
<dbReference type="GO" id="GO:0010772">
    <property type="term" value="P:meiotic DNA recombinase assembly involved in reciprocal meiotic recombination"/>
    <property type="evidence" value="ECO:0007669"/>
    <property type="project" value="TreeGrafter"/>
</dbReference>
<dbReference type="PANTHER" id="PTHR28529:SF2">
    <property type="entry name" value="DNA REPAIR PROTEIN SWI5 HOMOLOG"/>
    <property type="match status" value="1"/>
</dbReference>
<keyword evidence="6" id="KW-1185">Reference proteome</keyword>
<sequence length="99" mass="11195">MHAATSAKKQREYVEKLQAEIDALQQKLGDNVKAETIVSNHIKLLHRYNEAKDATQVRVAWILISDPVDIAEDFDRKASLKGTTIRQIHIDMALLDDAN</sequence>
<reference evidence="5 6" key="1">
    <citation type="submission" date="2014-04" db="EMBL/GenBank/DDBJ databases">
        <authorList>
            <consortium name="DOE Joint Genome Institute"/>
            <person name="Kuo A."/>
            <person name="Kohler A."/>
            <person name="Nagy L.G."/>
            <person name="Floudas D."/>
            <person name="Copeland A."/>
            <person name="Barry K.W."/>
            <person name="Cichocki N."/>
            <person name="Veneault-Fourrey C."/>
            <person name="LaButti K."/>
            <person name="Lindquist E.A."/>
            <person name="Lipzen A."/>
            <person name="Lundell T."/>
            <person name="Morin E."/>
            <person name="Murat C."/>
            <person name="Sun H."/>
            <person name="Tunlid A."/>
            <person name="Henrissat B."/>
            <person name="Grigoriev I.V."/>
            <person name="Hibbett D.S."/>
            <person name="Martin F."/>
            <person name="Nordberg H.P."/>
            <person name="Cantor M.N."/>
            <person name="Hua S.X."/>
        </authorList>
    </citation>
    <scope>NUCLEOTIDE SEQUENCE [LARGE SCALE GENOMIC DNA]</scope>
    <source>
        <strain evidence="5 6">Foug A</strain>
    </source>
</reference>
<dbReference type="HOGENOM" id="CLU_106110_4_0_1"/>
<evidence type="ECO:0000313" key="5">
    <source>
        <dbReference type="EMBL" id="KIM69982.1"/>
    </source>
</evidence>
<reference evidence="6" key="2">
    <citation type="submission" date="2015-01" db="EMBL/GenBank/DDBJ databases">
        <title>Evolutionary Origins and Diversification of the Mycorrhizal Mutualists.</title>
        <authorList>
            <consortium name="DOE Joint Genome Institute"/>
            <consortium name="Mycorrhizal Genomics Consortium"/>
            <person name="Kohler A."/>
            <person name="Kuo A."/>
            <person name="Nagy L.G."/>
            <person name="Floudas D."/>
            <person name="Copeland A."/>
            <person name="Barry K.W."/>
            <person name="Cichocki N."/>
            <person name="Veneault-Fourrey C."/>
            <person name="LaButti K."/>
            <person name="Lindquist E.A."/>
            <person name="Lipzen A."/>
            <person name="Lundell T."/>
            <person name="Morin E."/>
            <person name="Murat C."/>
            <person name="Riley R."/>
            <person name="Ohm R."/>
            <person name="Sun H."/>
            <person name="Tunlid A."/>
            <person name="Henrissat B."/>
            <person name="Grigoriev I.V."/>
            <person name="Hibbett D.S."/>
            <person name="Martin F."/>
        </authorList>
    </citation>
    <scope>NUCLEOTIDE SEQUENCE [LARGE SCALE GENOMIC DNA]</scope>
    <source>
        <strain evidence="6">Foug A</strain>
    </source>
</reference>
<dbReference type="InterPro" id="IPR010760">
    <property type="entry name" value="DNA-repair_Swi5"/>
</dbReference>
<dbReference type="Proteomes" id="UP000053989">
    <property type="component" value="Unassembled WGS sequence"/>
</dbReference>
<name>A0A0C3AYC7_9AGAM</name>
<dbReference type="AlphaFoldDB" id="A0A0C3AYC7"/>
<evidence type="ECO:0000256" key="1">
    <source>
        <dbReference type="ARBA" id="ARBA00008060"/>
    </source>
</evidence>
<keyword evidence="4" id="KW-0175">Coiled coil</keyword>
<keyword evidence="3" id="KW-0234">DNA repair</keyword>
<dbReference type="PANTHER" id="PTHR28529">
    <property type="entry name" value="DNA REPAIR PROTEIN SWI5 HOMOLOG"/>
    <property type="match status" value="1"/>
</dbReference>
<accession>A0A0C3AYC7</accession>
<protein>
    <submittedName>
        <fullName evidence="5">Uncharacterized protein</fullName>
    </submittedName>
</protein>
<dbReference type="OrthoDB" id="255837at2759"/>
<feature type="coiled-coil region" evidence="4">
    <location>
        <begin position="7"/>
        <end position="34"/>
    </location>
</feature>
<dbReference type="STRING" id="1036808.A0A0C3AYC7"/>
<dbReference type="Pfam" id="PF07061">
    <property type="entry name" value="Swi5"/>
    <property type="match status" value="1"/>
</dbReference>
<dbReference type="GO" id="GO:0032798">
    <property type="term" value="C:Swi5-Sfr1 complex"/>
    <property type="evidence" value="ECO:0007669"/>
    <property type="project" value="TreeGrafter"/>
</dbReference>
<comment type="similarity">
    <text evidence="1">Belongs to the SWI5/SAE3 family.</text>
</comment>
<organism evidence="5 6">
    <name type="scientific">Scleroderma citrinum Foug A</name>
    <dbReference type="NCBI Taxonomy" id="1036808"/>
    <lineage>
        <taxon>Eukaryota</taxon>
        <taxon>Fungi</taxon>
        <taxon>Dikarya</taxon>
        <taxon>Basidiomycota</taxon>
        <taxon>Agaricomycotina</taxon>
        <taxon>Agaricomycetes</taxon>
        <taxon>Agaricomycetidae</taxon>
        <taxon>Boletales</taxon>
        <taxon>Sclerodermatineae</taxon>
        <taxon>Sclerodermataceae</taxon>
        <taxon>Scleroderma</taxon>
    </lineage>
</organism>
<gene>
    <name evidence="5" type="ORF">SCLCIDRAFT_18978</name>
</gene>
<proteinExistence type="inferred from homology"/>
<dbReference type="GO" id="GO:0034974">
    <property type="term" value="C:Swi5-Swi2 complex"/>
    <property type="evidence" value="ECO:0007669"/>
    <property type="project" value="TreeGrafter"/>
</dbReference>
<dbReference type="Gene3D" id="1.20.5.170">
    <property type="match status" value="1"/>
</dbReference>
<dbReference type="GO" id="GO:0000709">
    <property type="term" value="P:meiotic joint molecule formation"/>
    <property type="evidence" value="ECO:0007669"/>
    <property type="project" value="TreeGrafter"/>
</dbReference>
<keyword evidence="2" id="KW-0227">DNA damage</keyword>
<dbReference type="EMBL" id="KN822005">
    <property type="protein sequence ID" value="KIM69982.1"/>
    <property type="molecule type" value="Genomic_DNA"/>
</dbReference>
<evidence type="ECO:0000256" key="2">
    <source>
        <dbReference type="ARBA" id="ARBA00022763"/>
    </source>
</evidence>